<evidence type="ECO:0008006" key="4">
    <source>
        <dbReference type="Google" id="ProtNLM"/>
    </source>
</evidence>
<evidence type="ECO:0000256" key="1">
    <source>
        <dbReference type="SAM" id="MobiDB-lite"/>
    </source>
</evidence>
<feature type="region of interest" description="Disordered" evidence="1">
    <location>
        <begin position="1"/>
        <end position="89"/>
    </location>
</feature>
<evidence type="ECO:0000313" key="3">
    <source>
        <dbReference type="Proteomes" id="UP001595824"/>
    </source>
</evidence>
<dbReference type="RefSeq" id="WP_381738467.1">
    <property type="nucleotide sequence ID" value="NZ_JBHSDP010000011.1"/>
</dbReference>
<dbReference type="Proteomes" id="UP001595824">
    <property type="component" value="Unassembled WGS sequence"/>
</dbReference>
<evidence type="ECO:0000313" key="2">
    <source>
        <dbReference type="EMBL" id="MFC4328304.1"/>
    </source>
</evidence>
<gene>
    <name evidence="2" type="ORF">ACFPC0_10750</name>
</gene>
<protein>
    <recommendedName>
        <fullName evidence="4">CopG family transcriptional regulator</fullName>
    </recommendedName>
</protein>
<reference evidence="3" key="1">
    <citation type="journal article" date="2019" name="Int. J. Syst. Evol. Microbiol.">
        <title>The Global Catalogue of Microorganisms (GCM) 10K type strain sequencing project: providing services to taxonomists for standard genome sequencing and annotation.</title>
        <authorList>
            <consortium name="The Broad Institute Genomics Platform"/>
            <consortium name="The Broad Institute Genome Sequencing Center for Infectious Disease"/>
            <person name="Wu L."/>
            <person name="Ma J."/>
        </authorList>
    </citation>
    <scope>NUCLEOTIDE SEQUENCE [LARGE SCALE GENOMIC DNA]</scope>
    <source>
        <strain evidence="3">PCU 347</strain>
    </source>
</reference>
<sequence>MSAKGSNNRLGPLFSNPVPPAEEDPEFAAHQARKKAAEETQSDAPAETDEAPDDAPGKPSGGAGVARRSAGGLANRGGPVVLPRRRSARVPKDKLTVQISVVVLDALDALTDRDDTRKYEEVEEALRYHLRRKKIKFKE</sequence>
<keyword evidence="3" id="KW-1185">Reference proteome</keyword>
<dbReference type="EMBL" id="JBHSDP010000011">
    <property type="protein sequence ID" value="MFC4328304.1"/>
    <property type="molecule type" value="Genomic_DNA"/>
</dbReference>
<proteinExistence type="predicted"/>
<comment type="caution">
    <text evidence="2">The sequence shown here is derived from an EMBL/GenBank/DDBJ whole genome shotgun (WGS) entry which is preliminary data.</text>
</comment>
<name>A0ABV8TCH3_9ACTN</name>
<accession>A0ABV8TCH3</accession>
<organism evidence="2 3">
    <name type="scientific">Streptomyces andamanensis</name>
    <dbReference type="NCBI Taxonomy" id="1565035"/>
    <lineage>
        <taxon>Bacteria</taxon>
        <taxon>Bacillati</taxon>
        <taxon>Actinomycetota</taxon>
        <taxon>Actinomycetes</taxon>
        <taxon>Kitasatosporales</taxon>
        <taxon>Streptomycetaceae</taxon>
        <taxon>Streptomyces</taxon>
    </lineage>
</organism>